<evidence type="ECO:0000313" key="2">
    <source>
        <dbReference type="EMBL" id="BCT76218.1"/>
    </source>
</evidence>
<protein>
    <recommendedName>
        <fullName evidence="4">Primosomal protein</fullName>
    </recommendedName>
</protein>
<keyword evidence="3" id="KW-1185">Reference proteome</keyword>
<proteinExistence type="predicted"/>
<evidence type="ECO:0000313" key="3">
    <source>
        <dbReference type="Proteomes" id="UP001319861"/>
    </source>
</evidence>
<dbReference type="EMBL" id="AP024525">
    <property type="protein sequence ID" value="BCT76218.1"/>
    <property type="molecule type" value="Genomic_DNA"/>
</dbReference>
<feature type="region of interest" description="Disordered" evidence="1">
    <location>
        <begin position="59"/>
        <end position="110"/>
    </location>
</feature>
<feature type="compositionally biased region" description="Acidic residues" evidence="1">
    <location>
        <begin position="59"/>
        <end position="103"/>
    </location>
</feature>
<accession>A0ABN6FHL2</accession>
<evidence type="ECO:0008006" key="4">
    <source>
        <dbReference type="Google" id="ProtNLM"/>
    </source>
</evidence>
<reference evidence="2 3" key="1">
    <citation type="journal article" date="2021" name="J. Biosci. Bioeng.">
        <title>Identification and characterization of a chc gene cluster responsible for the aromatization pathway of cyclohexanecarboxylate degradation in Sinomonas cyclohexanicum ATCC 51369.</title>
        <authorList>
            <person name="Yamamoto T."/>
            <person name="Hasegawa Y."/>
            <person name="Lau P.C.K."/>
            <person name="Iwaki H."/>
        </authorList>
    </citation>
    <scope>NUCLEOTIDE SEQUENCE [LARGE SCALE GENOMIC DNA]</scope>
    <source>
        <strain evidence="2 3">ATCC 51369</strain>
    </source>
</reference>
<name>A0ABN6FHL2_SINCY</name>
<evidence type="ECO:0000256" key="1">
    <source>
        <dbReference type="SAM" id="MobiDB-lite"/>
    </source>
</evidence>
<organism evidence="2 3">
    <name type="scientific">Sinomonas cyclohexanicum</name>
    <name type="common">Corynebacterium cyclohexanicum</name>
    <dbReference type="NCBI Taxonomy" id="322009"/>
    <lineage>
        <taxon>Bacteria</taxon>
        <taxon>Bacillati</taxon>
        <taxon>Actinomycetota</taxon>
        <taxon>Actinomycetes</taxon>
        <taxon>Micrococcales</taxon>
        <taxon>Micrococcaceae</taxon>
        <taxon>Sinomonas</taxon>
    </lineage>
</organism>
<dbReference type="Proteomes" id="UP001319861">
    <property type="component" value="Chromosome"/>
</dbReference>
<gene>
    <name evidence="2" type="ORF">SCMU_20600</name>
</gene>
<dbReference type="RefSeq" id="WP_229232850.1">
    <property type="nucleotide sequence ID" value="NZ_AP024525.1"/>
</dbReference>
<sequence>MSIDPRVALGSLTAALEEHLAAASNRRGDEDPAVESAFFAVADAFEAYADALYDAYGEDLPMDLLDSDDDEDDDDDDEEDDGEEDDGDGDNDEDDENADDGEDALAGRDF</sequence>